<feature type="transmembrane region" description="Helical" evidence="1">
    <location>
        <begin position="80"/>
        <end position="102"/>
    </location>
</feature>
<dbReference type="GO" id="GO:0016020">
    <property type="term" value="C:membrane"/>
    <property type="evidence" value="ECO:0007669"/>
    <property type="project" value="InterPro"/>
</dbReference>
<proteinExistence type="predicted"/>
<feature type="transmembrane region" description="Helical" evidence="1">
    <location>
        <begin position="291"/>
        <end position="311"/>
    </location>
</feature>
<feature type="transmembrane region" description="Helical" evidence="1">
    <location>
        <begin position="56"/>
        <end position="74"/>
    </location>
</feature>
<keyword evidence="1" id="KW-1133">Transmembrane helix</keyword>
<accession>A0A1G7L6K9</accession>
<feature type="transmembrane region" description="Helical" evidence="1">
    <location>
        <begin position="323"/>
        <end position="340"/>
    </location>
</feature>
<organism evidence="2 3">
    <name type="scientific">Limimonas halophila</name>
    <dbReference type="NCBI Taxonomy" id="1082479"/>
    <lineage>
        <taxon>Bacteria</taxon>
        <taxon>Pseudomonadati</taxon>
        <taxon>Pseudomonadota</taxon>
        <taxon>Alphaproteobacteria</taxon>
        <taxon>Rhodospirillales</taxon>
        <taxon>Rhodovibrionaceae</taxon>
        <taxon>Limimonas</taxon>
    </lineage>
</organism>
<keyword evidence="3" id="KW-1185">Reference proteome</keyword>
<dbReference type="STRING" id="1082479.SAMN05216241_101140"/>
<feature type="transmembrane region" description="Helical" evidence="1">
    <location>
        <begin position="259"/>
        <end position="284"/>
    </location>
</feature>
<dbReference type="Proteomes" id="UP000199415">
    <property type="component" value="Unassembled WGS sequence"/>
</dbReference>
<evidence type="ECO:0000313" key="3">
    <source>
        <dbReference type="Proteomes" id="UP000199415"/>
    </source>
</evidence>
<dbReference type="AlphaFoldDB" id="A0A1G7L6K9"/>
<dbReference type="Pfam" id="PF05145">
    <property type="entry name" value="AbrB"/>
    <property type="match status" value="1"/>
</dbReference>
<name>A0A1G7L6K9_9PROT</name>
<evidence type="ECO:0000313" key="2">
    <source>
        <dbReference type="EMBL" id="SDF45157.1"/>
    </source>
</evidence>
<dbReference type="EMBL" id="FNCE01000001">
    <property type="protein sequence ID" value="SDF45157.1"/>
    <property type="molecule type" value="Genomic_DNA"/>
</dbReference>
<dbReference type="PANTHER" id="PTHR38457:SF1">
    <property type="entry name" value="REGULATOR ABRB-RELATED"/>
    <property type="match status" value="1"/>
</dbReference>
<dbReference type="NCBIfam" id="TIGR03082">
    <property type="entry name" value="Gneg_AbrB_dup"/>
    <property type="match status" value="2"/>
</dbReference>
<dbReference type="RefSeq" id="WP_218119071.1">
    <property type="nucleotide sequence ID" value="NZ_FNCE01000001.1"/>
</dbReference>
<dbReference type="InterPro" id="IPR017516">
    <property type="entry name" value="AbrB_dup"/>
</dbReference>
<sequence length="351" mass="35640">MVLPRLALALAIGSLGGWLASLASVPLPWLLGSMVATTLAATAGIPVAAWTPLRSLYIAVLGVLLGSGFTPDAFSQADEWGLSIAVLVVYTLTAGLLGMAYFRRVAGFDRTTSYFAAMPGGLSEMVFMGEALGGDVRTISLTHAARVLVVVLVLPVAFQTLMGFDTGGRGLPGPDLLSLGARNIAVLLGCGLFGWAGARALRLPAAPILGPMALSAAVHLAGVTEVGPPAELVATAQIVVGSAVGARFAGTPPATIARIMGYAAGGTVVLLAATLGFAALAAAITRVELPVLILAYAPGGLAEMSLIALALGTQASFVATHHIVRIVLVIGVAPGAYRLARHVLDRRQRAG</sequence>
<protein>
    <recommendedName>
        <fullName evidence="4">Ammonia monooxygenase</fullName>
    </recommendedName>
</protein>
<dbReference type="GO" id="GO:0010468">
    <property type="term" value="P:regulation of gene expression"/>
    <property type="evidence" value="ECO:0007669"/>
    <property type="project" value="InterPro"/>
</dbReference>
<dbReference type="PIRSF" id="PIRSF038991">
    <property type="entry name" value="Protein_AbrB"/>
    <property type="match status" value="1"/>
</dbReference>
<reference evidence="2 3" key="1">
    <citation type="submission" date="2016-10" db="EMBL/GenBank/DDBJ databases">
        <authorList>
            <person name="de Groot N.N."/>
        </authorList>
    </citation>
    <scope>NUCLEOTIDE SEQUENCE [LARGE SCALE GENOMIC DNA]</scope>
    <source>
        <strain evidence="2 3">DSM 25584</strain>
    </source>
</reference>
<dbReference type="InterPro" id="IPR007820">
    <property type="entry name" value="AbrB_fam"/>
</dbReference>
<gene>
    <name evidence="2" type="ORF">SAMN05216241_101140</name>
</gene>
<evidence type="ECO:0008006" key="4">
    <source>
        <dbReference type="Google" id="ProtNLM"/>
    </source>
</evidence>
<feature type="transmembrane region" description="Helical" evidence="1">
    <location>
        <begin position="176"/>
        <end position="196"/>
    </location>
</feature>
<feature type="transmembrane region" description="Helical" evidence="1">
    <location>
        <begin position="144"/>
        <end position="164"/>
    </location>
</feature>
<dbReference type="PANTHER" id="PTHR38457">
    <property type="entry name" value="REGULATOR ABRB-RELATED"/>
    <property type="match status" value="1"/>
</dbReference>
<keyword evidence="1" id="KW-0812">Transmembrane</keyword>
<evidence type="ECO:0000256" key="1">
    <source>
        <dbReference type="SAM" id="Phobius"/>
    </source>
</evidence>
<keyword evidence="1" id="KW-0472">Membrane</keyword>